<dbReference type="EMBL" id="CAJVCH010096968">
    <property type="protein sequence ID" value="CAG7723240.1"/>
    <property type="molecule type" value="Genomic_DNA"/>
</dbReference>
<name>A0A8J2JWE4_9HEXA</name>
<keyword evidence="2" id="KW-1185">Reference proteome</keyword>
<gene>
    <name evidence="1" type="ORF">AFUS01_LOCUS12338</name>
</gene>
<dbReference type="Proteomes" id="UP000708208">
    <property type="component" value="Unassembled WGS sequence"/>
</dbReference>
<dbReference type="AlphaFoldDB" id="A0A8J2JWE4"/>
<reference evidence="1" key="1">
    <citation type="submission" date="2021-06" db="EMBL/GenBank/DDBJ databases">
        <authorList>
            <person name="Hodson N. C."/>
            <person name="Mongue J. A."/>
            <person name="Jaron S. K."/>
        </authorList>
    </citation>
    <scope>NUCLEOTIDE SEQUENCE</scope>
</reference>
<evidence type="ECO:0000313" key="2">
    <source>
        <dbReference type="Proteomes" id="UP000708208"/>
    </source>
</evidence>
<accession>A0A8J2JWE4</accession>
<comment type="caution">
    <text evidence="1">The sequence shown here is derived from an EMBL/GenBank/DDBJ whole genome shotgun (WGS) entry which is preliminary data.</text>
</comment>
<protein>
    <submittedName>
        <fullName evidence="1">Uncharacterized protein</fullName>
    </submittedName>
</protein>
<evidence type="ECO:0000313" key="1">
    <source>
        <dbReference type="EMBL" id="CAG7723240.1"/>
    </source>
</evidence>
<proteinExistence type="predicted"/>
<dbReference type="OrthoDB" id="5835829at2759"/>
<organism evidence="1 2">
    <name type="scientific">Allacma fusca</name>
    <dbReference type="NCBI Taxonomy" id="39272"/>
    <lineage>
        <taxon>Eukaryota</taxon>
        <taxon>Metazoa</taxon>
        <taxon>Ecdysozoa</taxon>
        <taxon>Arthropoda</taxon>
        <taxon>Hexapoda</taxon>
        <taxon>Collembola</taxon>
        <taxon>Symphypleona</taxon>
        <taxon>Sminthuridae</taxon>
        <taxon>Allacma</taxon>
    </lineage>
</organism>
<sequence length="132" mass="15102">MITAHFRSLEWCKHHILYILGVDYYLPRAEAIGRDVFEFSFPPLEQLVKNVDLLFLNDHFSSGNSIAYPPFIVPVGGMHVRESSGTLPKLSKIKSARQVYNKFREDSKICRCRLLILPSGGQSMYCVTIQHT</sequence>